<evidence type="ECO:0000256" key="1">
    <source>
        <dbReference type="SAM" id="MobiDB-lite"/>
    </source>
</evidence>
<feature type="region of interest" description="Disordered" evidence="1">
    <location>
        <begin position="87"/>
        <end position="189"/>
    </location>
</feature>
<comment type="caution">
    <text evidence="2">The sequence shown here is derived from an EMBL/GenBank/DDBJ whole genome shotgun (WGS) entry which is preliminary data.</text>
</comment>
<protein>
    <submittedName>
        <fullName evidence="2">Uncharacterized protein</fullName>
    </submittedName>
</protein>
<dbReference type="EMBL" id="BOMG01000064">
    <property type="protein sequence ID" value="GID57040.1"/>
    <property type="molecule type" value="Genomic_DNA"/>
</dbReference>
<keyword evidence="3" id="KW-1185">Reference proteome</keyword>
<sequence length="189" mass="20189">MLIEDLLQWTAHRDDSGTLVERQEQPLVGEAARTVLASIRTALCGLRLFHPLLYVNGGHLVPTVTQETARRPVGGYLDVLEQPPHVVAKWPSAPSGPLPSGPDRSRSDPALAQCDHSGAEGENTDEHGQNAGELVGALETETGEGDGKAADEECGKGEDTGNDESSEQRRSHHVIVPSVKPIGVNRSVR</sequence>
<proteinExistence type="predicted"/>
<name>A0ABQ3XEV5_9ACTN</name>
<evidence type="ECO:0000313" key="2">
    <source>
        <dbReference type="EMBL" id="GID57040.1"/>
    </source>
</evidence>
<reference evidence="2 3" key="1">
    <citation type="submission" date="2021-01" db="EMBL/GenBank/DDBJ databases">
        <title>Whole genome shotgun sequence of Actinoplanes couchii NBRC 106145.</title>
        <authorList>
            <person name="Komaki H."/>
            <person name="Tamura T."/>
        </authorList>
    </citation>
    <scope>NUCLEOTIDE SEQUENCE [LARGE SCALE GENOMIC DNA]</scope>
    <source>
        <strain evidence="2 3">NBRC 106145</strain>
    </source>
</reference>
<feature type="compositionally biased region" description="Basic and acidic residues" evidence="1">
    <location>
        <begin position="145"/>
        <end position="159"/>
    </location>
</feature>
<organism evidence="2 3">
    <name type="scientific">Actinoplanes couchii</name>
    <dbReference type="NCBI Taxonomy" id="403638"/>
    <lineage>
        <taxon>Bacteria</taxon>
        <taxon>Bacillati</taxon>
        <taxon>Actinomycetota</taxon>
        <taxon>Actinomycetes</taxon>
        <taxon>Micromonosporales</taxon>
        <taxon>Micromonosporaceae</taxon>
        <taxon>Actinoplanes</taxon>
    </lineage>
</organism>
<accession>A0ABQ3XEV5</accession>
<evidence type="ECO:0000313" key="3">
    <source>
        <dbReference type="Proteomes" id="UP000612282"/>
    </source>
</evidence>
<dbReference type="Proteomes" id="UP000612282">
    <property type="component" value="Unassembled WGS sequence"/>
</dbReference>
<gene>
    <name evidence="2" type="ORF">Aco03nite_054440</name>
</gene>